<organism evidence="2 3">
    <name type="scientific">Spirosoma pollinicola</name>
    <dbReference type="NCBI Taxonomy" id="2057025"/>
    <lineage>
        <taxon>Bacteria</taxon>
        <taxon>Pseudomonadati</taxon>
        <taxon>Bacteroidota</taxon>
        <taxon>Cytophagia</taxon>
        <taxon>Cytophagales</taxon>
        <taxon>Cytophagaceae</taxon>
        <taxon>Spirosoma</taxon>
    </lineage>
</organism>
<dbReference type="Gene3D" id="3.90.550.10">
    <property type="entry name" value="Spore Coat Polysaccharide Biosynthesis Protein SpsA, Chain A"/>
    <property type="match status" value="1"/>
</dbReference>
<feature type="domain" description="MobA-like NTP transferase" evidence="1">
    <location>
        <begin position="6"/>
        <end position="168"/>
    </location>
</feature>
<reference evidence="2 3" key="1">
    <citation type="submission" date="2017-11" db="EMBL/GenBank/DDBJ databases">
        <title>Taxonomic description and genome sequences of Spirosoma HA7 sp. nov., isolated from pollen microhabitat of Corylus avellana.</title>
        <authorList>
            <person name="Ambika Manirajan B."/>
            <person name="Suarez C."/>
            <person name="Ratering S."/>
            <person name="Geissler-Plaum R."/>
            <person name="Cardinale M."/>
            <person name="Sylvia S."/>
        </authorList>
    </citation>
    <scope>NUCLEOTIDE SEQUENCE [LARGE SCALE GENOMIC DNA]</scope>
    <source>
        <strain evidence="2 3">HA7</strain>
    </source>
</reference>
<dbReference type="InterPro" id="IPR025877">
    <property type="entry name" value="MobA-like_NTP_Trfase"/>
</dbReference>
<name>A0A2K8ZBN0_9BACT</name>
<dbReference type="CDD" id="cd04182">
    <property type="entry name" value="GT_2_like_f"/>
    <property type="match status" value="1"/>
</dbReference>
<keyword evidence="3" id="KW-1185">Reference proteome</keyword>
<evidence type="ECO:0000259" key="1">
    <source>
        <dbReference type="Pfam" id="PF12804"/>
    </source>
</evidence>
<dbReference type="KEGG" id="spir:CWM47_10945"/>
<proteinExistence type="predicted"/>
<gene>
    <name evidence="2" type="ORF">CWM47_10945</name>
</gene>
<protein>
    <submittedName>
        <fullName evidence="2">4-diphosphocytidyl-2C-methyl-D-erythritol synthase</fullName>
    </submittedName>
</protein>
<dbReference type="GO" id="GO:0016779">
    <property type="term" value="F:nucleotidyltransferase activity"/>
    <property type="evidence" value="ECO:0007669"/>
    <property type="project" value="UniProtKB-ARBA"/>
</dbReference>
<dbReference type="PANTHER" id="PTHR43777:SF1">
    <property type="entry name" value="MOLYBDENUM COFACTOR CYTIDYLYLTRANSFERASE"/>
    <property type="match status" value="1"/>
</dbReference>
<dbReference type="AlphaFoldDB" id="A0A2K8ZBN0"/>
<accession>A0A2K8ZBN0</accession>
<dbReference type="Proteomes" id="UP000232883">
    <property type="component" value="Chromosome"/>
</dbReference>
<dbReference type="EMBL" id="CP025096">
    <property type="protein sequence ID" value="AUD07260.1"/>
    <property type="molecule type" value="Genomic_DNA"/>
</dbReference>
<evidence type="ECO:0000313" key="2">
    <source>
        <dbReference type="EMBL" id="AUD07260.1"/>
    </source>
</evidence>
<dbReference type="SUPFAM" id="SSF53448">
    <property type="entry name" value="Nucleotide-diphospho-sugar transferases"/>
    <property type="match status" value="1"/>
</dbReference>
<evidence type="ECO:0000313" key="3">
    <source>
        <dbReference type="Proteomes" id="UP000232883"/>
    </source>
</evidence>
<dbReference type="Pfam" id="PF12804">
    <property type="entry name" value="NTP_transf_3"/>
    <property type="match status" value="1"/>
</dbReference>
<sequence length="207" mass="22755">MTIATIILAAGGSTRLGGEPKQLLTKDGTTLVRHMAEAALSLQTGPVLVVLGANQDRILSELTDLPVYIPINPDWREGLASSLRVGLNRLCDEPVDAFLVVLTDQPYVTAELLQQLISTQQHTGRGIIACRYGEFGHLGVPALFDIRYRSEFMNLSGDTGARKLIQQYANDCTEIPFPLAAIDLDTWQDVDAWRGTQRIKHIDQDGE</sequence>
<dbReference type="PANTHER" id="PTHR43777">
    <property type="entry name" value="MOLYBDENUM COFACTOR CYTIDYLYLTRANSFERASE"/>
    <property type="match status" value="1"/>
</dbReference>
<dbReference type="OrthoDB" id="9779263at2"/>
<dbReference type="InterPro" id="IPR029044">
    <property type="entry name" value="Nucleotide-diphossugar_trans"/>
</dbReference>